<dbReference type="EMBL" id="JBBPBM010000003">
    <property type="protein sequence ID" value="KAK8592852.1"/>
    <property type="molecule type" value="Genomic_DNA"/>
</dbReference>
<comment type="caution">
    <text evidence="1">The sequence shown here is derived from an EMBL/GenBank/DDBJ whole genome shotgun (WGS) entry which is preliminary data.</text>
</comment>
<evidence type="ECO:0000313" key="1">
    <source>
        <dbReference type="EMBL" id="KAK8592852.1"/>
    </source>
</evidence>
<dbReference type="Proteomes" id="UP001472677">
    <property type="component" value="Unassembled WGS sequence"/>
</dbReference>
<reference evidence="1 2" key="1">
    <citation type="journal article" date="2024" name="G3 (Bethesda)">
        <title>Genome assembly of Hibiscus sabdariffa L. provides insights into metabolisms of medicinal natural products.</title>
        <authorList>
            <person name="Kim T."/>
        </authorList>
    </citation>
    <scope>NUCLEOTIDE SEQUENCE [LARGE SCALE GENOMIC DNA]</scope>
    <source>
        <strain evidence="1">TK-2024</strain>
        <tissue evidence="1">Old leaves</tissue>
    </source>
</reference>
<sequence>MKKLLENSSVPYELSYVHELVEVFPDDLALKGVSEARGDLCPGSSVDIVDAVPVSDPVVYAVGVADAAVCAASCEDSVTDVVVCAVVTTLVRDFNIVGASHESSVRLASHYLLEDLLSSQLSACAAKELEKDIT</sequence>
<keyword evidence="2" id="KW-1185">Reference proteome</keyword>
<proteinExistence type="predicted"/>
<organism evidence="1 2">
    <name type="scientific">Hibiscus sabdariffa</name>
    <name type="common">roselle</name>
    <dbReference type="NCBI Taxonomy" id="183260"/>
    <lineage>
        <taxon>Eukaryota</taxon>
        <taxon>Viridiplantae</taxon>
        <taxon>Streptophyta</taxon>
        <taxon>Embryophyta</taxon>
        <taxon>Tracheophyta</taxon>
        <taxon>Spermatophyta</taxon>
        <taxon>Magnoliopsida</taxon>
        <taxon>eudicotyledons</taxon>
        <taxon>Gunneridae</taxon>
        <taxon>Pentapetalae</taxon>
        <taxon>rosids</taxon>
        <taxon>malvids</taxon>
        <taxon>Malvales</taxon>
        <taxon>Malvaceae</taxon>
        <taxon>Malvoideae</taxon>
        <taxon>Hibiscus</taxon>
    </lineage>
</organism>
<evidence type="ECO:0000313" key="2">
    <source>
        <dbReference type="Proteomes" id="UP001472677"/>
    </source>
</evidence>
<protein>
    <submittedName>
        <fullName evidence="1">Uncharacterized protein</fullName>
    </submittedName>
</protein>
<name>A0ABR2G1A0_9ROSI</name>
<accession>A0ABR2G1A0</accession>
<gene>
    <name evidence="1" type="ORF">V6N12_044945</name>
</gene>